<gene>
    <name evidence="2" type="ORF">ALP15_101617</name>
    <name evidence="3" type="ORF">ALP16_101692</name>
    <name evidence="1" type="ORF">ALP17_106541</name>
</gene>
<proteinExistence type="predicted"/>
<evidence type="ECO:0000313" key="2">
    <source>
        <dbReference type="EMBL" id="RMV17891.1"/>
    </source>
</evidence>
<evidence type="ECO:0000313" key="1">
    <source>
        <dbReference type="EMBL" id="RMV07859.1"/>
    </source>
</evidence>
<dbReference type="EMBL" id="RBUN01000021">
    <property type="protein sequence ID" value="RMV24680.1"/>
    <property type="molecule type" value="Genomic_DNA"/>
</dbReference>
<dbReference type="AlphaFoldDB" id="A0A3M6AEX5"/>
<organism evidence="2 5">
    <name type="scientific">Pseudomonas savastanoi</name>
    <name type="common">Pseudomonas syringae pv. savastanoi</name>
    <dbReference type="NCBI Taxonomy" id="29438"/>
    <lineage>
        <taxon>Bacteria</taxon>
        <taxon>Pseudomonadati</taxon>
        <taxon>Pseudomonadota</taxon>
        <taxon>Gammaproteobacteria</taxon>
        <taxon>Pseudomonadales</taxon>
        <taxon>Pseudomonadaceae</taxon>
        <taxon>Pseudomonas</taxon>
    </lineage>
</organism>
<comment type="caution">
    <text evidence="2">The sequence shown here is derived from an EMBL/GenBank/DDBJ whole genome shotgun (WGS) entry which is preliminary data.</text>
</comment>
<dbReference type="Proteomes" id="UP000270795">
    <property type="component" value="Unassembled WGS sequence"/>
</dbReference>
<dbReference type="Proteomes" id="UP000272703">
    <property type="component" value="Unassembled WGS sequence"/>
</dbReference>
<evidence type="ECO:0000313" key="4">
    <source>
        <dbReference type="Proteomes" id="UP000270795"/>
    </source>
</evidence>
<evidence type="ECO:0000313" key="5">
    <source>
        <dbReference type="Proteomes" id="UP000272241"/>
    </source>
</evidence>
<dbReference type="EMBL" id="RBUM01000536">
    <property type="protein sequence ID" value="RMV07859.1"/>
    <property type="molecule type" value="Genomic_DNA"/>
</dbReference>
<reference evidence="4 5" key="1">
    <citation type="submission" date="2018-08" db="EMBL/GenBank/DDBJ databases">
        <title>Recombination of ecologically and evolutionarily significant loci maintains genetic cohesion in the Pseudomonas syringae species complex.</title>
        <authorList>
            <person name="Dillon M."/>
            <person name="Thakur S."/>
            <person name="Almeida R.N.D."/>
            <person name="Weir B.S."/>
            <person name="Guttman D.S."/>
        </authorList>
    </citation>
    <scope>NUCLEOTIDE SEQUENCE [LARGE SCALE GENOMIC DNA]</scope>
    <source>
        <strain evidence="2 5">ICMP 11895</strain>
        <strain evidence="3 6">ICMP 11897</strain>
        <strain evidence="1 4">ICMP 11899</strain>
    </source>
</reference>
<protein>
    <submittedName>
        <fullName evidence="2">Uncharacterized protein</fullName>
    </submittedName>
</protein>
<evidence type="ECO:0000313" key="6">
    <source>
        <dbReference type="Proteomes" id="UP000272703"/>
    </source>
</evidence>
<sequence length="43" mass="5280">MQKGMRRFLLLLCVTFTKTCHERFQRFSRELAKVFLKSGRRLF</sequence>
<evidence type="ECO:0000313" key="3">
    <source>
        <dbReference type="EMBL" id="RMV24680.1"/>
    </source>
</evidence>
<dbReference type="EMBL" id="RBUO01000201">
    <property type="protein sequence ID" value="RMV17891.1"/>
    <property type="molecule type" value="Genomic_DNA"/>
</dbReference>
<accession>A0A3M6AEX5</accession>
<name>A0A3M6AEX5_PSESS</name>
<dbReference type="Proteomes" id="UP000272241">
    <property type="component" value="Unassembled WGS sequence"/>
</dbReference>